<reference evidence="2" key="1">
    <citation type="journal article" date="2014" name="Front. Microbiol.">
        <title>High frequency of phylogenetically diverse reductive dehalogenase-homologous genes in deep subseafloor sedimentary metagenomes.</title>
        <authorList>
            <person name="Kawai M."/>
            <person name="Futagami T."/>
            <person name="Toyoda A."/>
            <person name="Takaki Y."/>
            <person name="Nishi S."/>
            <person name="Hori S."/>
            <person name="Arai W."/>
            <person name="Tsubouchi T."/>
            <person name="Morono Y."/>
            <person name="Uchiyama I."/>
            <person name="Ito T."/>
            <person name="Fujiyama A."/>
            <person name="Inagaki F."/>
            <person name="Takami H."/>
        </authorList>
    </citation>
    <scope>NUCLEOTIDE SEQUENCE</scope>
    <source>
        <strain evidence="2">Expedition CK06-06</strain>
    </source>
</reference>
<dbReference type="EMBL" id="BARS01027870">
    <property type="protein sequence ID" value="GAG01881.1"/>
    <property type="molecule type" value="Genomic_DNA"/>
</dbReference>
<dbReference type="SUPFAM" id="SSF53720">
    <property type="entry name" value="ALDH-like"/>
    <property type="match status" value="1"/>
</dbReference>
<gene>
    <name evidence="2" type="ORF">S01H1_43734</name>
</gene>
<protein>
    <recommendedName>
        <fullName evidence="1">Aldehyde dehydrogenase domain-containing protein</fullName>
    </recommendedName>
</protein>
<dbReference type="GO" id="GO:0016491">
    <property type="term" value="F:oxidoreductase activity"/>
    <property type="evidence" value="ECO:0007669"/>
    <property type="project" value="InterPro"/>
</dbReference>
<dbReference type="Gene3D" id="3.40.605.10">
    <property type="entry name" value="Aldehyde Dehydrogenase, Chain A, domain 1"/>
    <property type="match status" value="1"/>
</dbReference>
<organism evidence="2">
    <name type="scientific">marine sediment metagenome</name>
    <dbReference type="NCBI Taxonomy" id="412755"/>
    <lineage>
        <taxon>unclassified sequences</taxon>
        <taxon>metagenomes</taxon>
        <taxon>ecological metagenomes</taxon>
    </lineage>
</organism>
<proteinExistence type="predicted"/>
<feature type="domain" description="Aldehyde dehydrogenase" evidence="1">
    <location>
        <begin position="18"/>
        <end position="88"/>
    </location>
</feature>
<evidence type="ECO:0000313" key="2">
    <source>
        <dbReference type="EMBL" id="GAG01881.1"/>
    </source>
</evidence>
<name>X0VMU7_9ZZZZ</name>
<dbReference type="InterPro" id="IPR016162">
    <property type="entry name" value="Ald_DH_N"/>
</dbReference>
<evidence type="ECO:0000259" key="1">
    <source>
        <dbReference type="Pfam" id="PF00171"/>
    </source>
</evidence>
<dbReference type="Pfam" id="PF00171">
    <property type="entry name" value="Aldedh"/>
    <property type="match status" value="1"/>
</dbReference>
<dbReference type="PANTHER" id="PTHR11699">
    <property type="entry name" value="ALDEHYDE DEHYDROGENASE-RELATED"/>
    <property type="match status" value="1"/>
</dbReference>
<comment type="caution">
    <text evidence="2">The sequence shown here is derived from an EMBL/GenBank/DDBJ whole genome shotgun (WGS) entry which is preliminary data.</text>
</comment>
<dbReference type="InterPro" id="IPR015590">
    <property type="entry name" value="Aldehyde_DH_dom"/>
</dbReference>
<accession>X0VMU7</accession>
<sequence>MAAPQLRGSLYIDGQWSGTDSGQTIDVINPATEEAICRIDYCDRSDTERAVDAAAGAAATWRALTPYEREIPLRKVAQLIRERVDEVAG</sequence>
<dbReference type="AlphaFoldDB" id="X0VMU7"/>
<dbReference type="InterPro" id="IPR016161">
    <property type="entry name" value="Ald_DH/histidinol_DH"/>
</dbReference>
<feature type="non-terminal residue" evidence="2">
    <location>
        <position position="89"/>
    </location>
</feature>